<organism evidence="3 4">
    <name type="scientific">Ideonella alba</name>
    <dbReference type="NCBI Taxonomy" id="2824118"/>
    <lineage>
        <taxon>Bacteria</taxon>
        <taxon>Pseudomonadati</taxon>
        <taxon>Pseudomonadota</taxon>
        <taxon>Betaproteobacteria</taxon>
        <taxon>Burkholderiales</taxon>
        <taxon>Sphaerotilaceae</taxon>
        <taxon>Ideonella</taxon>
    </lineage>
</organism>
<feature type="transmembrane region" description="Helical" evidence="1">
    <location>
        <begin position="343"/>
        <end position="363"/>
    </location>
</feature>
<keyword evidence="1" id="KW-0472">Membrane</keyword>
<feature type="transmembrane region" description="Helical" evidence="1">
    <location>
        <begin position="275"/>
        <end position="296"/>
    </location>
</feature>
<name>A0A940YA39_9BURK</name>
<gene>
    <name evidence="3" type="ORF">KAK03_19960</name>
</gene>
<feature type="transmembrane region" description="Helical" evidence="1">
    <location>
        <begin position="150"/>
        <end position="170"/>
    </location>
</feature>
<feature type="transmembrane region" description="Helical" evidence="1">
    <location>
        <begin position="303"/>
        <end position="323"/>
    </location>
</feature>
<feature type="domain" description="VanZ-like" evidence="2">
    <location>
        <begin position="48"/>
        <end position="134"/>
    </location>
</feature>
<keyword evidence="4" id="KW-1185">Reference proteome</keyword>
<evidence type="ECO:0000256" key="1">
    <source>
        <dbReference type="SAM" id="Phobius"/>
    </source>
</evidence>
<comment type="caution">
    <text evidence="3">The sequence shown here is derived from an EMBL/GenBank/DDBJ whole genome shotgun (WGS) entry which is preliminary data.</text>
</comment>
<dbReference type="RefSeq" id="WP_210856461.1">
    <property type="nucleotide sequence ID" value="NZ_JAGQDD010000019.1"/>
</dbReference>
<sequence length="370" mass="39235">MARRTDGRSAAALALALTGLIVYASLYPFTGWQWPLGSSLLDLLVLPLPRRAPPFDIWANLLGYAPLGALLVLALRGRGRATLGTVLQAALACAALSYTMETAQHLIPGRFPSLLDLALNSAGGLLGALLAVLLLATGWPGHWQSWRQRWFIGGDAPLGLLLAWPLGLLFPAPFPMGLGLGWERIQDGLVGLLLDVDWAQEALEWISDVPAPIERPVAVVSGLGMVLGLLAPCLIACAVTAPGWRRLLLFGGAVALGLATTTLSAALNFGPAHALGWLGPEVFPAMVAVGVLLLLLAPLGARLAAGLGVVVLVGLVVLVAQVPADPYFADSLQAWEQGRFIRFHGLAQWIGWFWPYLALGWLLHRLAAQD</sequence>
<reference evidence="3 4" key="1">
    <citation type="submission" date="2021-04" db="EMBL/GenBank/DDBJ databases">
        <title>The genome sequence of Ideonella sp. 3Y2.</title>
        <authorList>
            <person name="Liu Y."/>
        </authorList>
    </citation>
    <scope>NUCLEOTIDE SEQUENCE [LARGE SCALE GENOMIC DNA]</scope>
    <source>
        <strain evidence="3 4">3Y2</strain>
    </source>
</reference>
<feature type="transmembrane region" description="Helical" evidence="1">
    <location>
        <begin position="81"/>
        <end position="98"/>
    </location>
</feature>
<dbReference type="Pfam" id="PF04892">
    <property type="entry name" value="VanZ"/>
    <property type="match status" value="1"/>
</dbReference>
<dbReference type="EMBL" id="JAGQDD010000019">
    <property type="protein sequence ID" value="MBQ0932752.1"/>
    <property type="molecule type" value="Genomic_DNA"/>
</dbReference>
<accession>A0A940YA39</accession>
<protein>
    <submittedName>
        <fullName evidence="3">VanZ family protein</fullName>
    </submittedName>
</protein>
<dbReference type="AlphaFoldDB" id="A0A940YA39"/>
<feature type="transmembrane region" description="Helical" evidence="1">
    <location>
        <begin position="247"/>
        <end position="269"/>
    </location>
</feature>
<evidence type="ECO:0000313" key="3">
    <source>
        <dbReference type="EMBL" id="MBQ0932752.1"/>
    </source>
</evidence>
<feature type="transmembrane region" description="Helical" evidence="1">
    <location>
        <begin position="118"/>
        <end position="138"/>
    </location>
</feature>
<dbReference type="NCBIfam" id="NF037970">
    <property type="entry name" value="vanZ_1"/>
    <property type="match status" value="1"/>
</dbReference>
<feature type="transmembrane region" description="Helical" evidence="1">
    <location>
        <begin position="57"/>
        <end position="74"/>
    </location>
</feature>
<feature type="transmembrane region" description="Helical" evidence="1">
    <location>
        <begin position="217"/>
        <end position="240"/>
    </location>
</feature>
<evidence type="ECO:0000259" key="2">
    <source>
        <dbReference type="Pfam" id="PF04892"/>
    </source>
</evidence>
<keyword evidence="1" id="KW-0812">Transmembrane</keyword>
<dbReference type="InterPro" id="IPR006976">
    <property type="entry name" value="VanZ-like"/>
</dbReference>
<dbReference type="Proteomes" id="UP000676246">
    <property type="component" value="Unassembled WGS sequence"/>
</dbReference>
<evidence type="ECO:0000313" key="4">
    <source>
        <dbReference type="Proteomes" id="UP000676246"/>
    </source>
</evidence>
<proteinExistence type="predicted"/>
<keyword evidence="1" id="KW-1133">Transmembrane helix</keyword>